<dbReference type="EMBL" id="AJ865589">
    <property type="protein sequence ID" value="CAI26485.1"/>
    <property type="molecule type" value="mRNA"/>
</dbReference>
<protein>
    <submittedName>
        <fullName evidence="2">Putative ribosomal protein L35</fullName>
    </submittedName>
</protein>
<evidence type="ECO:0000256" key="1">
    <source>
        <dbReference type="SAM" id="MobiDB-lite"/>
    </source>
</evidence>
<accession>Q5TIK5</accession>
<keyword evidence="2" id="KW-0689">Ribosomal protein</keyword>
<feature type="compositionally biased region" description="Low complexity" evidence="1">
    <location>
        <begin position="29"/>
        <end position="46"/>
    </location>
</feature>
<proteinExistence type="evidence at transcript level"/>
<feature type="region of interest" description="Disordered" evidence="1">
    <location>
        <begin position="1"/>
        <end position="63"/>
    </location>
</feature>
<sequence>MREMGSSRWGLYNGLRQQNDTENPDVTCSNLSRTIWSSSSSSGKSSNTRVERIRNCEESPAKA</sequence>
<organism evidence="2">
    <name type="scientific">Citrus sinensis</name>
    <name type="common">Sweet orange</name>
    <name type="synonym">Citrus aurantium var. sinensis</name>
    <dbReference type="NCBI Taxonomy" id="2711"/>
    <lineage>
        <taxon>Eukaryota</taxon>
        <taxon>Viridiplantae</taxon>
        <taxon>Streptophyta</taxon>
        <taxon>Embryophyta</taxon>
        <taxon>Tracheophyta</taxon>
        <taxon>Spermatophyta</taxon>
        <taxon>Magnoliopsida</taxon>
        <taxon>eudicotyledons</taxon>
        <taxon>Gunneridae</taxon>
        <taxon>Pentapetalae</taxon>
        <taxon>rosids</taxon>
        <taxon>malvids</taxon>
        <taxon>Sapindales</taxon>
        <taxon>Rutaceae</taxon>
        <taxon>Aurantioideae</taxon>
        <taxon>Citrus</taxon>
    </lineage>
</organism>
<gene>
    <name evidence="2" type="primary">rpl35</name>
</gene>
<reference evidence="2" key="1">
    <citation type="submission" date="2004-11" db="EMBL/GenBank/DDBJ databases">
        <title>Analysis of differentially expressed fragments in Citrus sinensis.</title>
        <authorList>
            <person name="Martelli G."/>
            <person name="Milella L."/>
            <person name="Saluzzi D."/>
            <person name="Lapelosa M."/>
            <person name="Greco I."/>
        </authorList>
    </citation>
    <scope>NUCLEOTIDE SEQUENCE</scope>
</reference>
<feature type="compositionally biased region" description="Polar residues" evidence="1">
    <location>
        <begin position="15"/>
        <end position="28"/>
    </location>
</feature>
<keyword evidence="2" id="KW-0687">Ribonucleoprotein</keyword>
<dbReference type="GO" id="GO:0005840">
    <property type="term" value="C:ribosome"/>
    <property type="evidence" value="ECO:0007669"/>
    <property type="project" value="UniProtKB-KW"/>
</dbReference>
<feature type="compositionally biased region" description="Basic and acidic residues" evidence="1">
    <location>
        <begin position="49"/>
        <end position="63"/>
    </location>
</feature>
<name>Q5TIK5_CITSI</name>
<evidence type="ECO:0000313" key="2">
    <source>
        <dbReference type="EMBL" id="CAI26485.1"/>
    </source>
</evidence>
<dbReference type="AlphaFoldDB" id="Q5TIK5"/>